<dbReference type="GO" id="GO:0005262">
    <property type="term" value="F:calcium channel activity"/>
    <property type="evidence" value="ECO:0007669"/>
    <property type="project" value="InterPro"/>
</dbReference>
<organism evidence="4 5">
    <name type="scientific">Phialemonium atrogriseum</name>
    <dbReference type="NCBI Taxonomy" id="1093897"/>
    <lineage>
        <taxon>Eukaryota</taxon>
        <taxon>Fungi</taxon>
        <taxon>Dikarya</taxon>
        <taxon>Ascomycota</taxon>
        <taxon>Pezizomycotina</taxon>
        <taxon>Sordariomycetes</taxon>
        <taxon>Sordariomycetidae</taxon>
        <taxon>Cephalothecales</taxon>
        <taxon>Cephalothecaceae</taxon>
        <taxon>Phialemonium</taxon>
    </lineage>
</organism>
<dbReference type="Pfam" id="PF12929">
    <property type="entry name" value="Mid1"/>
    <property type="match status" value="1"/>
</dbReference>
<dbReference type="AlphaFoldDB" id="A0AAJ0BX31"/>
<gene>
    <name evidence="4" type="ORF">QBC33DRAFT_541782</name>
</gene>
<dbReference type="InterPro" id="IPR024338">
    <property type="entry name" value="MID1/Yam8"/>
</dbReference>
<name>A0AAJ0BX31_9PEZI</name>
<keyword evidence="5" id="KW-1185">Reference proteome</keyword>
<comment type="caution">
    <text evidence="4">The sequence shown here is derived from an EMBL/GenBank/DDBJ whole genome shotgun (WGS) entry which is preliminary data.</text>
</comment>
<dbReference type="GeneID" id="85311387"/>
<dbReference type="InterPro" id="IPR036790">
    <property type="entry name" value="Frizzled_dom_sf"/>
</dbReference>
<evidence type="ECO:0000313" key="4">
    <source>
        <dbReference type="EMBL" id="KAK1766089.1"/>
    </source>
</evidence>
<dbReference type="Gene3D" id="1.10.2000.10">
    <property type="entry name" value="Frizzled cysteine-rich domain"/>
    <property type="match status" value="1"/>
</dbReference>
<evidence type="ECO:0000259" key="3">
    <source>
        <dbReference type="PROSITE" id="PS50038"/>
    </source>
</evidence>
<evidence type="ECO:0000313" key="5">
    <source>
        <dbReference type="Proteomes" id="UP001244011"/>
    </source>
</evidence>
<dbReference type="PANTHER" id="PTHR39142">
    <property type="entry name" value="MID1P"/>
    <property type="match status" value="1"/>
</dbReference>
<dbReference type="InterPro" id="IPR020067">
    <property type="entry name" value="Frizzled_dom"/>
</dbReference>
<feature type="region of interest" description="Disordered" evidence="2">
    <location>
        <begin position="121"/>
        <end position="150"/>
    </location>
</feature>
<keyword evidence="1" id="KW-1015">Disulfide bond</keyword>
<protein>
    <submittedName>
        <fullName evidence="4">Stretch-activated Ca2+-permeable channel component-domain-containing protein</fullName>
    </submittedName>
</protein>
<feature type="domain" description="FZ" evidence="3">
    <location>
        <begin position="402"/>
        <end position="571"/>
    </location>
</feature>
<dbReference type="RefSeq" id="XP_060282302.1">
    <property type="nucleotide sequence ID" value="XM_060428200.1"/>
</dbReference>
<dbReference type="PROSITE" id="PS50038">
    <property type="entry name" value="FZ"/>
    <property type="match status" value="1"/>
</dbReference>
<sequence length="633" mass="68510">MQLSPLQSRLAASVVASCLLLLLYFTLFSPNFALAAELELTLPVPIGDLDLPLRLDGRSQFDPTYEPEFAAFDRSIIGRAPAGVTPLFNNAPQPMNVVEGTTQLFVFEKASIFGRAPGSSVRSESLELRGEHDEGGSMLESRSGDDTTTKRETKMVYISANTCQQPQPIDPSKTTMDPPQLTLFVSTSPKNQSPGPMGASGTQTVVEFTEGAVMFNLSTSGDVFLGIHAPNVSHVFSGTYNFQVAVSSDGWYHSFDPTADADLIWVDSDSQGALLITHNLTDSTDEAVGASIMKTQPYVMFAQNQDDRSISGLKYSYCGLQNFAQIAATKNGKFTSMVTTGMTRRGPGNLPKQQFYFSGLNSSSKYQGILARSGRSGEAGAGPNDIGGGGLVFRATNFTTKSDHGNCQIILNLPFCDQVAYSVPANPAKFANATFLANFYDNYASSMFDNFKKVLQQIPCEAPPSQRYSLARNCTDCEAAYKAWLCSVTIPRCEDFSTQGDFLQPRNIRQAFPDGEVLDGATVASFPNISAYTSSRNRRIDDIVQPGPYKEVLPCDDLCYNLVQSCHPSMQFSCPRPGMTGFNTSYGQRTTEDGDGLVTCNYPGSAHIFSGSTQPAIPRALLSTIIGALLFVL</sequence>
<reference evidence="4" key="1">
    <citation type="submission" date="2023-06" db="EMBL/GenBank/DDBJ databases">
        <title>Genome-scale phylogeny and comparative genomics of the fungal order Sordariales.</title>
        <authorList>
            <consortium name="Lawrence Berkeley National Laboratory"/>
            <person name="Hensen N."/>
            <person name="Bonometti L."/>
            <person name="Westerberg I."/>
            <person name="Brannstrom I.O."/>
            <person name="Guillou S."/>
            <person name="Cros-Aarteil S."/>
            <person name="Calhoun S."/>
            <person name="Haridas S."/>
            <person name="Kuo A."/>
            <person name="Mondo S."/>
            <person name="Pangilinan J."/>
            <person name="Riley R."/>
            <person name="Labutti K."/>
            <person name="Andreopoulos B."/>
            <person name="Lipzen A."/>
            <person name="Chen C."/>
            <person name="Yanf M."/>
            <person name="Daum C."/>
            <person name="Ng V."/>
            <person name="Clum A."/>
            <person name="Steindorff A."/>
            <person name="Ohm R."/>
            <person name="Martin F."/>
            <person name="Silar P."/>
            <person name="Natvig D."/>
            <person name="Lalanne C."/>
            <person name="Gautier V."/>
            <person name="Ament-Velasquez S.L."/>
            <person name="Kruys A."/>
            <person name="Hutchinson M.I."/>
            <person name="Powell A.J."/>
            <person name="Barry K."/>
            <person name="Miller A.N."/>
            <person name="Grigoriev I.V."/>
            <person name="Debuchy R."/>
            <person name="Gladieux P."/>
            <person name="Thoren M.H."/>
            <person name="Johannesson H."/>
        </authorList>
    </citation>
    <scope>NUCLEOTIDE SEQUENCE</scope>
    <source>
        <strain evidence="4">8032-3</strain>
    </source>
</reference>
<evidence type="ECO:0000256" key="2">
    <source>
        <dbReference type="SAM" id="MobiDB-lite"/>
    </source>
</evidence>
<accession>A0AAJ0BX31</accession>
<evidence type="ECO:0000256" key="1">
    <source>
        <dbReference type="ARBA" id="ARBA00023157"/>
    </source>
</evidence>
<dbReference type="GO" id="GO:0098703">
    <property type="term" value="P:calcium ion import across plasma membrane"/>
    <property type="evidence" value="ECO:0007669"/>
    <property type="project" value="InterPro"/>
</dbReference>
<feature type="compositionally biased region" description="Basic and acidic residues" evidence="2">
    <location>
        <begin position="124"/>
        <end position="135"/>
    </location>
</feature>
<dbReference type="PANTHER" id="PTHR39142:SF1">
    <property type="entry name" value="AEL197CP"/>
    <property type="match status" value="1"/>
</dbReference>
<proteinExistence type="predicted"/>
<dbReference type="EMBL" id="MU839012">
    <property type="protein sequence ID" value="KAK1766089.1"/>
    <property type="molecule type" value="Genomic_DNA"/>
</dbReference>
<dbReference type="Proteomes" id="UP001244011">
    <property type="component" value="Unassembled WGS sequence"/>
</dbReference>
<feature type="non-terminal residue" evidence="4">
    <location>
        <position position="633"/>
    </location>
</feature>